<evidence type="ECO:0000256" key="13">
    <source>
        <dbReference type="ARBA" id="ARBA00023002"/>
    </source>
</evidence>
<dbReference type="InterPro" id="IPR006094">
    <property type="entry name" value="Oxid_FAD_bind_N"/>
</dbReference>
<dbReference type="Pfam" id="PF02873">
    <property type="entry name" value="MurB_C"/>
    <property type="match status" value="1"/>
</dbReference>
<dbReference type="SUPFAM" id="SSF56194">
    <property type="entry name" value="Uridine diphospho-N-Acetylenolpyruvylglucosamine reductase, MurB, C-terminal domain"/>
    <property type="match status" value="1"/>
</dbReference>
<keyword evidence="8 17" id="KW-0285">Flavoprotein</keyword>
<keyword evidence="15 17" id="KW-0961">Cell wall biogenesis/degradation</keyword>
<dbReference type="Proteomes" id="UP000280444">
    <property type="component" value="Unassembled WGS sequence"/>
</dbReference>
<comment type="catalytic activity">
    <reaction evidence="16 17">
        <text>UDP-N-acetyl-alpha-D-muramate + NADP(+) = UDP-N-acetyl-3-O-(1-carboxyvinyl)-alpha-D-glucosamine + NADPH + H(+)</text>
        <dbReference type="Rhea" id="RHEA:12248"/>
        <dbReference type="ChEBI" id="CHEBI:15378"/>
        <dbReference type="ChEBI" id="CHEBI:57783"/>
        <dbReference type="ChEBI" id="CHEBI:58349"/>
        <dbReference type="ChEBI" id="CHEBI:68483"/>
        <dbReference type="ChEBI" id="CHEBI:70757"/>
        <dbReference type="EC" id="1.3.1.98"/>
    </reaction>
</comment>
<dbReference type="InterPro" id="IPR016166">
    <property type="entry name" value="FAD-bd_PCMH"/>
</dbReference>
<evidence type="ECO:0000256" key="4">
    <source>
        <dbReference type="ARBA" id="ARBA00004752"/>
    </source>
</evidence>
<dbReference type="InterPro" id="IPR016167">
    <property type="entry name" value="FAD-bd_PCMH_sub1"/>
</dbReference>
<evidence type="ECO:0000256" key="9">
    <source>
        <dbReference type="ARBA" id="ARBA00022827"/>
    </source>
</evidence>
<dbReference type="AlphaFoldDB" id="A0A3P1SEU0"/>
<dbReference type="GO" id="GO:0008762">
    <property type="term" value="F:UDP-N-acetylmuramate dehydrogenase activity"/>
    <property type="evidence" value="ECO:0007669"/>
    <property type="project" value="UniProtKB-UniRule"/>
</dbReference>
<sequence>MTVLRGYTLADLTTFRVGGPIDRFVRAGSEAELIAQIREADADGTPLLIIGGGSNILASDDGFEGLVLQDARSEITVVDDGANVSVQASAGTNWDMFVAWTLEEGLSGLEALSGIPGTVGASPVQNVGAYGQDVSATLKEVRAWDRDARKIVTLSREDLHLSYRHSVLKESLSTPQPSGRTYGPTGRWVVLSVTFSLPRSSMSAPVLYGELARHLGVEVGQSAPSTRVREAVLSLRRGKGMVLDPGDHDTWSAGSFFTNPILSDEAAAALPEGAPRFPAGQGRVKTSAAWLIDHAGFAKGFAVSEGAPASLSTRHVLALTNRGGARASDVVALARRVRDGVREAFGVTLVPEPVAVGISW</sequence>
<feature type="active site" description="Proton donor" evidence="17">
    <location>
        <position position="255"/>
    </location>
</feature>
<dbReference type="GO" id="GO:0008360">
    <property type="term" value="P:regulation of cell shape"/>
    <property type="evidence" value="ECO:0007669"/>
    <property type="project" value="UniProtKB-KW"/>
</dbReference>
<evidence type="ECO:0000313" key="19">
    <source>
        <dbReference type="EMBL" id="RRC95668.1"/>
    </source>
</evidence>
<evidence type="ECO:0000256" key="12">
    <source>
        <dbReference type="ARBA" id="ARBA00022984"/>
    </source>
</evidence>
<dbReference type="UniPathway" id="UPA00219"/>
<keyword evidence="11 17" id="KW-0133">Cell shape</keyword>
<accession>A0A3P1SEU0</accession>
<dbReference type="Gene3D" id="3.30.465.10">
    <property type="match status" value="1"/>
</dbReference>
<organism evidence="19 20">
    <name type="scientific">Schaalia canis</name>
    <dbReference type="NCBI Taxonomy" id="100469"/>
    <lineage>
        <taxon>Bacteria</taxon>
        <taxon>Bacillati</taxon>
        <taxon>Actinomycetota</taxon>
        <taxon>Actinomycetes</taxon>
        <taxon>Actinomycetales</taxon>
        <taxon>Actinomycetaceae</taxon>
        <taxon>Schaalia</taxon>
    </lineage>
</organism>
<evidence type="ECO:0000256" key="6">
    <source>
        <dbReference type="ARBA" id="ARBA00022490"/>
    </source>
</evidence>
<keyword evidence="10 17" id="KW-0521">NADP</keyword>
<dbReference type="SUPFAM" id="SSF56176">
    <property type="entry name" value="FAD-binding/transporter-associated domain-like"/>
    <property type="match status" value="1"/>
</dbReference>
<dbReference type="InterPro" id="IPR016169">
    <property type="entry name" value="FAD-bd_PCMH_sub2"/>
</dbReference>
<dbReference type="EC" id="1.3.1.98" evidence="17"/>
<evidence type="ECO:0000256" key="3">
    <source>
        <dbReference type="ARBA" id="ARBA00004496"/>
    </source>
</evidence>
<dbReference type="Gene3D" id="3.90.78.10">
    <property type="entry name" value="UDP-N-acetylenolpyruvoylglucosamine reductase, C-terminal domain"/>
    <property type="match status" value="1"/>
</dbReference>
<keyword evidence="20" id="KW-1185">Reference proteome</keyword>
<evidence type="ECO:0000256" key="16">
    <source>
        <dbReference type="ARBA" id="ARBA00048914"/>
    </source>
</evidence>
<dbReference type="EMBL" id="RQZF01000003">
    <property type="protein sequence ID" value="RRC95668.1"/>
    <property type="molecule type" value="Genomic_DNA"/>
</dbReference>
<keyword evidence="12 17" id="KW-0573">Peptidoglycan synthesis</keyword>
<dbReference type="PANTHER" id="PTHR21071:SF4">
    <property type="entry name" value="UDP-N-ACETYLENOLPYRUVOYLGLUCOSAMINE REDUCTASE"/>
    <property type="match status" value="1"/>
</dbReference>
<evidence type="ECO:0000256" key="14">
    <source>
        <dbReference type="ARBA" id="ARBA00023306"/>
    </source>
</evidence>
<evidence type="ECO:0000256" key="11">
    <source>
        <dbReference type="ARBA" id="ARBA00022960"/>
    </source>
</evidence>
<dbReference type="GO" id="GO:0009252">
    <property type="term" value="P:peptidoglycan biosynthetic process"/>
    <property type="evidence" value="ECO:0007669"/>
    <property type="project" value="UniProtKB-UniRule"/>
</dbReference>
<dbReference type="InterPro" id="IPR011601">
    <property type="entry name" value="MurB_C"/>
</dbReference>
<evidence type="ECO:0000256" key="2">
    <source>
        <dbReference type="ARBA" id="ARBA00003921"/>
    </source>
</evidence>
<evidence type="ECO:0000256" key="5">
    <source>
        <dbReference type="ARBA" id="ARBA00010485"/>
    </source>
</evidence>
<keyword evidence="13 17" id="KW-0560">Oxidoreductase</keyword>
<dbReference type="NCBIfam" id="NF010478">
    <property type="entry name" value="PRK13903.1"/>
    <property type="match status" value="1"/>
</dbReference>
<dbReference type="GO" id="GO:0071555">
    <property type="term" value="P:cell wall organization"/>
    <property type="evidence" value="ECO:0007669"/>
    <property type="project" value="UniProtKB-KW"/>
</dbReference>
<feature type="active site" evidence="17">
    <location>
        <position position="352"/>
    </location>
</feature>
<dbReference type="OrthoDB" id="9804753at2"/>
<comment type="similarity">
    <text evidence="5 17">Belongs to the MurB family.</text>
</comment>
<dbReference type="Gene3D" id="3.30.43.10">
    <property type="entry name" value="Uridine Diphospho-n-acetylenolpyruvylglucosamine Reductase, domain 2"/>
    <property type="match status" value="1"/>
</dbReference>
<dbReference type="InterPro" id="IPR003170">
    <property type="entry name" value="MurB"/>
</dbReference>
<comment type="subcellular location">
    <subcellularLocation>
        <location evidence="3 17">Cytoplasm</location>
    </subcellularLocation>
</comment>
<name>A0A3P1SEU0_9ACTO</name>
<evidence type="ECO:0000256" key="8">
    <source>
        <dbReference type="ARBA" id="ARBA00022630"/>
    </source>
</evidence>
<comment type="function">
    <text evidence="2 17">Cell wall formation.</text>
</comment>
<feature type="active site" evidence="17">
    <location>
        <position position="164"/>
    </location>
</feature>
<dbReference type="GO" id="GO:0051301">
    <property type="term" value="P:cell division"/>
    <property type="evidence" value="ECO:0007669"/>
    <property type="project" value="UniProtKB-KW"/>
</dbReference>
<dbReference type="HAMAP" id="MF_00037">
    <property type="entry name" value="MurB"/>
    <property type="match status" value="1"/>
</dbReference>
<keyword evidence="7 17" id="KW-0132">Cell division</keyword>
<keyword evidence="9 17" id="KW-0274">FAD</keyword>
<dbReference type="InterPro" id="IPR036318">
    <property type="entry name" value="FAD-bd_PCMH-like_sf"/>
</dbReference>
<comment type="caution">
    <text evidence="19">The sequence shown here is derived from an EMBL/GenBank/DDBJ whole genome shotgun (WGS) entry which is preliminary data.</text>
</comment>
<evidence type="ECO:0000256" key="10">
    <source>
        <dbReference type="ARBA" id="ARBA00022857"/>
    </source>
</evidence>
<dbReference type="GO" id="GO:0005829">
    <property type="term" value="C:cytosol"/>
    <property type="evidence" value="ECO:0007669"/>
    <property type="project" value="TreeGrafter"/>
</dbReference>
<dbReference type="RefSeq" id="WP_124869603.1">
    <property type="nucleotide sequence ID" value="NZ_RQZF01000003.1"/>
</dbReference>
<evidence type="ECO:0000256" key="1">
    <source>
        <dbReference type="ARBA" id="ARBA00001974"/>
    </source>
</evidence>
<reference evidence="19 20" key="1">
    <citation type="submission" date="2018-11" db="EMBL/GenBank/DDBJ databases">
        <title>Genomes From Bacteria Associated with the Canine Oral Cavity: a Test Case for Automated Genome-Based Taxonomic Assignment.</title>
        <authorList>
            <person name="Coil D.A."/>
            <person name="Jospin G."/>
            <person name="Darling A.E."/>
            <person name="Wallis C."/>
            <person name="Davis I.J."/>
            <person name="Harris S."/>
            <person name="Eisen J.A."/>
            <person name="Holcombe L.J."/>
            <person name="O'Flynn C."/>
        </authorList>
    </citation>
    <scope>NUCLEOTIDE SEQUENCE [LARGE SCALE GENOMIC DNA]</scope>
    <source>
        <strain evidence="19 20">OH770</strain>
    </source>
</reference>
<dbReference type="InterPro" id="IPR036635">
    <property type="entry name" value="MurB_C_sf"/>
</dbReference>
<evidence type="ECO:0000256" key="15">
    <source>
        <dbReference type="ARBA" id="ARBA00023316"/>
    </source>
</evidence>
<protein>
    <recommendedName>
        <fullName evidence="17">UDP-N-acetylenolpyruvoylglucosamine reductase</fullName>
        <ecNumber evidence="17">1.3.1.98</ecNumber>
    </recommendedName>
    <alternativeName>
        <fullName evidence="17">UDP-N-acetylmuramate dehydrogenase</fullName>
    </alternativeName>
</protein>
<proteinExistence type="inferred from homology"/>
<gene>
    <name evidence="17" type="primary">murB</name>
    <name evidence="19" type="ORF">EII11_05230</name>
</gene>
<comment type="cofactor">
    <cofactor evidence="1 17">
        <name>FAD</name>
        <dbReference type="ChEBI" id="CHEBI:57692"/>
    </cofactor>
</comment>
<feature type="domain" description="FAD-binding PCMH-type" evidence="18">
    <location>
        <begin position="17"/>
        <end position="200"/>
    </location>
</feature>
<dbReference type="PROSITE" id="PS51387">
    <property type="entry name" value="FAD_PCMH"/>
    <property type="match status" value="1"/>
</dbReference>
<dbReference type="GO" id="GO:0071949">
    <property type="term" value="F:FAD binding"/>
    <property type="evidence" value="ECO:0007669"/>
    <property type="project" value="InterPro"/>
</dbReference>
<evidence type="ECO:0000256" key="17">
    <source>
        <dbReference type="HAMAP-Rule" id="MF_00037"/>
    </source>
</evidence>
<comment type="pathway">
    <text evidence="4 17">Cell wall biogenesis; peptidoglycan biosynthesis.</text>
</comment>
<keyword evidence="6 17" id="KW-0963">Cytoplasm</keyword>
<evidence type="ECO:0000256" key="7">
    <source>
        <dbReference type="ARBA" id="ARBA00022618"/>
    </source>
</evidence>
<dbReference type="PANTHER" id="PTHR21071">
    <property type="entry name" value="UDP-N-ACETYLENOLPYRUVOYLGLUCOSAMINE REDUCTASE"/>
    <property type="match status" value="1"/>
</dbReference>
<keyword evidence="14 17" id="KW-0131">Cell cycle</keyword>
<dbReference type="Pfam" id="PF01565">
    <property type="entry name" value="FAD_binding_4"/>
    <property type="match status" value="1"/>
</dbReference>
<evidence type="ECO:0000313" key="20">
    <source>
        <dbReference type="Proteomes" id="UP000280444"/>
    </source>
</evidence>
<evidence type="ECO:0000259" key="18">
    <source>
        <dbReference type="PROSITE" id="PS51387"/>
    </source>
</evidence>